<feature type="domain" description="Phospholipid/glycerol acyltransferase" evidence="2">
    <location>
        <begin position="37"/>
        <end position="162"/>
    </location>
</feature>
<name>A0A5B8XN64_9DELT</name>
<evidence type="ECO:0000259" key="2">
    <source>
        <dbReference type="SMART" id="SM00563"/>
    </source>
</evidence>
<organism evidence="3 4">
    <name type="scientific">Microvenator marinus</name>
    <dbReference type="NCBI Taxonomy" id="2600177"/>
    <lineage>
        <taxon>Bacteria</taxon>
        <taxon>Deltaproteobacteria</taxon>
        <taxon>Bradymonadales</taxon>
        <taxon>Microvenatoraceae</taxon>
        <taxon>Microvenator</taxon>
    </lineage>
</organism>
<dbReference type="GO" id="GO:0008654">
    <property type="term" value="P:phospholipid biosynthetic process"/>
    <property type="evidence" value="ECO:0007669"/>
    <property type="project" value="TreeGrafter"/>
</dbReference>
<dbReference type="AlphaFoldDB" id="A0A5B8XN64"/>
<accession>A0A5B8XN64</accession>
<keyword evidence="1" id="KW-1133">Transmembrane helix</keyword>
<dbReference type="EMBL" id="CP042467">
    <property type="protein sequence ID" value="QED26975.1"/>
    <property type="molecule type" value="Genomic_DNA"/>
</dbReference>
<dbReference type="InterPro" id="IPR052744">
    <property type="entry name" value="GPAT/DAPAT"/>
</dbReference>
<gene>
    <name evidence="3" type="ORF">FRD01_06910</name>
</gene>
<keyword evidence="1" id="KW-0472">Membrane</keyword>
<evidence type="ECO:0000313" key="4">
    <source>
        <dbReference type="Proteomes" id="UP000321595"/>
    </source>
</evidence>
<dbReference type="PANTHER" id="PTHR31605:SF0">
    <property type="entry name" value="GLYCEROL-3-PHOSPHATE O-ACYLTRANSFERASE 1"/>
    <property type="match status" value="1"/>
</dbReference>
<dbReference type="GO" id="GO:0004366">
    <property type="term" value="F:glycerol-3-phosphate O-acyltransferase activity"/>
    <property type="evidence" value="ECO:0007669"/>
    <property type="project" value="TreeGrafter"/>
</dbReference>
<reference evidence="3 4" key="1">
    <citation type="submission" date="2019-08" db="EMBL/GenBank/DDBJ databases">
        <authorList>
            <person name="Liang Q."/>
        </authorList>
    </citation>
    <scope>NUCLEOTIDE SEQUENCE [LARGE SCALE GENOMIC DNA]</scope>
    <source>
        <strain evidence="3 4">V1718</strain>
    </source>
</reference>
<feature type="transmembrane region" description="Helical" evidence="1">
    <location>
        <begin position="433"/>
        <end position="452"/>
    </location>
</feature>
<keyword evidence="1" id="KW-0812">Transmembrane</keyword>
<dbReference type="KEGG" id="bbae:FRD01_06910"/>
<dbReference type="SUPFAM" id="SSF69593">
    <property type="entry name" value="Glycerol-3-phosphate (1)-acyltransferase"/>
    <property type="match status" value="1"/>
</dbReference>
<protein>
    <recommendedName>
        <fullName evidence="2">Phospholipid/glycerol acyltransferase domain-containing protein</fullName>
    </recommendedName>
</protein>
<keyword evidence="4" id="KW-1185">Reference proteome</keyword>
<feature type="transmembrane region" description="Helical" evidence="1">
    <location>
        <begin position="364"/>
        <end position="384"/>
    </location>
</feature>
<dbReference type="PANTHER" id="PTHR31605">
    <property type="entry name" value="GLYCEROL-3-PHOSPHATE O-ACYLTRANSFERASE 1"/>
    <property type="match status" value="1"/>
</dbReference>
<dbReference type="InterPro" id="IPR002123">
    <property type="entry name" value="Plipid/glycerol_acylTrfase"/>
</dbReference>
<dbReference type="Proteomes" id="UP000321595">
    <property type="component" value="Chromosome"/>
</dbReference>
<dbReference type="GO" id="GO:0016287">
    <property type="term" value="F:glycerone-phosphate O-acyltransferase activity"/>
    <property type="evidence" value="ECO:0007669"/>
    <property type="project" value="TreeGrafter"/>
</dbReference>
<dbReference type="OrthoDB" id="9806008at2"/>
<feature type="transmembrane region" description="Helical" evidence="1">
    <location>
        <begin position="404"/>
        <end position="427"/>
    </location>
</feature>
<dbReference type="SMART" id="SM00563">
    <property type="entry name" value="PlsC"/>
    <property type="match status" value="1"/>
</dbReference>
<proteinExistence type="predicted"/>
<dbReference type="Pfam" id="PF01553">
    <property type="entry name" value="Acyltransferase"/>
    <property type="match status" value="1"/>
</dbReference>
<evidence type="ECO:0000256" key="1">
    <source>
        <dbReference type="SAM" id="Phobius"/>
    </source>
</evidence>
<sequence>MTWMYKTLRQALSLAVDLFYVDIQATGRHHIPAEGPIIFAANHPNSVMDTVILGSRTTRQISYMAKSGLFKNPAVAFVFNQCGVIPVFRNPKDKANNEDSFRRAFDVLDEGGAIGIFPEGQNSKEREVLEIKTGTARIALGAVARSGYTLPVKIVPVGLNFEDRDMFLSRVLVRFSEPIECLDYAELHQKDEREAVRQLTEKIQECIQDAATHIQGVRILDLVKDIDQIYGRHLLDTIEKERIEAERTMSITFDELRADELDLDDDAIVKELAGSGEQRSLRSWLLDEVRSTRKPQENLDERFWVKTRIAEAVRYFEKADPAMFNVMKVRIWTYKDHLRQVRLRHEFLDRPPETLSLRREGVKLTIYAILFAIPAVWGFVQNVLPYLMTKHFALLAPDEAMRAIWGFFVGIFIFGAWYSAFWTGFFFGGMDPILASIWVASLPVTGFFFLRYRARLSRYRSRILTRTLFQTETLLVKRLREERENILKEFDGLRQRFLSAEEAGLLEEPETT</sequence>
<evidence type="ECO:0000313" key="3">
    <source>
        <dbReference type="EMBL" id="QED26975.1"/>
    </source>
</evidence>
<dbReference type="RefSeq" id="WP_146958660.1">
    <property type="nucleotide sequence ID" value="NZ_CP042467.1"/>
</dbReference>